<dbReference type="InterPro" id="IPR017853">
    <property type="entry name" value="GH"/>
</dbReference>
<evidence type="ECO:0008006" key="2">
    <source>
        <dbReference type="Google" id="ProtNLM"/>
    </source>
</evidence>
<dbReference type="AlphaFoldDB" id="X1GM63"/>
<reference evidence="1" key="1">
    <citation type="journal article" date="2014" name="Front. Microbiol.">
        <title>High frequency of phylogenetically diverse reductive dehalogenase-homologous genes in deep subseafloor sedimentary metagenomes.</title>
        <authorList>
            <person name="Kawai M."/>
            <person name="Futagami T."/>
            <person name="Toyoda A."/>
            <person name="Takaki Y."/>
            <person name="Nishi S."/>
            <person name="Hori S."/>
            <person name="Arai W."/>
            <person name="Tsubouchi T."/>
            <person name="Morono Y."/>
            <person name="Uchiyama I."/>
            <person name="Ito T."/>
            <person name="Fujiyama A."/>
            <person name="Inagaki F."/>
            <person name="Takami H."/>
        </authorList>
    </citation>
    <scope>NUCLEOTIDE SEQUENCE</scope>
    <source>
        <strain evidence="1">Expedition CK06-06</strain>
    </source>
</reference>
<dbReference type="Gene3D" id="3.20.20.80">
    <property type="entry name" value="Glycosidases"/>
    <property type="match status" value="1"/>
</dbReference>
<protein>
    <recommendedName>
        <fullName evidence="2">Glycoside hydrolase family 2 catalytic domain-containing protein</fullName>
    </recommendedName>
</protein>
<name>X1GM63_9ZZZZ</name>
<accession>X1GM63</accession>
<comment type="caution">
    <text evidence="1">The sequence shown here is derived from an EMBL/GenBank/DDBJ whole genome shotgun (WGS) entry which is preliminary data.</text>
</comment>
<sequence length="234" mass="26537">MGNENNYSFDLDVNPWTSDELEKIENLYKRRLAKAGIYYTFINELVGIIKSIDPEHPVVMGNGELASIEVAREAAPDVDILGGILYQGKSFGGFFRKLKRNFGKPCVLIEFGCDSFNAVSNEEDEDQQALYLLYQWKEIVKNSAGGGGIGNSLGGFVFEWNDEWWKHNESSPHGWVQHDISGSWSNKSYYDGSAKNNMNEEWFGIVAVSPEKEGGINKRIPRKAYYVLKELWTE</sequence>
<dbReference type="EMBL" id="BARU01007209">
    <property type="protein sequence ID" value="GAH42724.1"/>
    <property type="molecule type" value="Genomic_DNA"/>
</dbReference>
<proteinExistence type="predicted"/>
<gene>
    <name evidence="1" type="ORF">S03H2_14218</name>
</gene>
<organism evidence="1">
    <name type="scientific">marine sediment metagenome</name>
    <dbReference type="NCBI Taxonomy" id="412755"/>
    <lineage>
        <taxon>unclassified sequences</taxon>
        <taxon>metagenomes</taxon>
        <taxon>ecological metagenomes</taxon>
    </lineage>
</organism>
<evidence type="ECO:0000313" key="1">
    <source>
        <dbReference type="EMBL" id="GAH42724.1"/>
    </source>
</evidence>
<dbReference type="SUPFAM" id="SSF51445">
    <property type="entry name" value="(Trans)glycosidases"/>
    <property type="match status" value="1"/>
</dbReference>